<evidence type="ECO:0000256" key="1">
    <source>
        <dbReference type="SAM" id="MobiDB-lite"/>
    </source>
</evidence>
<evidence type="ECO:0000259" key="3">
    <source>
        <dbReference type="Pfam" id="PF07969"/>
    </source>
</evidence>
<dbReference type="Gene3D" id="2.30.40.10">
    <property type="entry name" value="Urease, subunit C, domain 1"/>
    <property type="match status" value="2"/>
</dbReference>
<dbReference type="Proteomes" id="UP000477488">
    <property type="component" value="Unassembled WGS sequence"/>
</dbReference>
<feature type="domain" description="Amidohydrolase 3" evidence="3">
    <location>
        <begin position="91"/>
        <end position="289"/>
    </location>
</feature>
<protein>
    <submittedName>
        <fullName evidence="4">Amidohydrolase family protein</fullName>
    </submittedName>
</protein>
<keyword evidence="4" id="KW-0378">Hydrolase</keyword>
<dbReference type="AlphaFoldDB" id="A0A6L5XQE5"/>
<feature type="region of interest" description="Disordered" evidence="1">
    <location>
        <begin position="887"/>
        <end position="913"/>
    </location>
</feature>
<dbReference type="Gene3D" id="3.20.20.140">
    <property type="entry name" value="Metal-dependent hydrolases"/>
    <property type="match status" value="3"/>
</dbReference>
<dbReference type="Pfam" id="PF07969">
    <property type="entry name" value="Amidohydro_3"/>
    <property type="match status" value="2"/>
</dbReference>
<proteinExistence type="predicted"/>
<organism evidence="4 5">
    <name type="scientific">Desulfovibrio porci</name>
    <dbReference type="NCBI Taxonomy" id="2605782"/>
    <lineage>
        <taxon>Bacteria</taxon>
        <taxon>Pseudomonadati</taxon>
        <taxon>Thermodesulfobacteriota</taxon>
        <taxon>Desulfovibrionia</taxon>
        <taxon>Desulfovibrionales</taxon>
        <taxon>Desulfovibrionaceae</taxon>
        <taxon>Desulfovibrio</taxon>
    </lineage>
</organism>
<dbReference type="GO" id="GO:0016810">
    <property type="term" value="F:hydrolase activity, acting on carbon-nitrogen (but not peptide) bonds"/>
    <property type="evidence" value="ECO:0007669"/>
    <property type="project" value="InterPro"/>
</dbReference>
<dbReference type="SUPFAM" id="SSF51338">
    <property type="entry name" value="Composite domain of metallo-dependent hydrolases"/>
    <property type="match status" value="1"/>
</dbReference>
<feature type="signal peptide" evidence="2">
    <location>
        <begin position="1"/>
        <end position="26"/>
    </location>
</feature>
<feature type="chain" id="PRO_5026879694" evidence="2">
    <location>
        <begin position="27"/>
        <end position="947"/>
    </location>
</feature>
<dbReference type="InterPro" id="IPR013108">
    <property type="entry name" value="Amidohydro_3"/>
</dbReference>
<feature type="domain" description="Amidohydrolase 3" evidence="3">
    <location>
        <begin position="554"/>
        <end position="724"/>
    </location>
</feature>
<evidence type="ECO:0000313" key="4">
    <source>
        <dbReference type="EMBL" id="MSS29099.1"/>
    </source>
</evidence>
<dbReference type="PANTHER" id="PTHR22642">
    <property type="entry name" value="IMIDAZOLONEPROPIONASE"/>
    <property type="match status" value="1"/>
</dbReference>
<dbReference type="EMBL" id="VUMH01000022">
    <property type="protein sequence ID" value="MSS29099.1"/>
    <property type="molecule type" value="Genomic_DNA"/>
</dbReference>
<dbReference type="RefSeq" id="WP_154513171.1">
    <property type="nucleotide sequence ID" value="NZ_VUMH01000022.1"/>
</dbReference>
<keyword evidence="2" id="KW-0732">Signal</keyword>
<name>A0A6L5XQE5_9BACT</name>
<gene>
    <name evidence="4" type="ORF">FYJ44_13945</name>
</gene>
<dbReference type="Gene3D" id="3.10.310.70">
    <property type="match status" value="1"/>
</dbReference>
<comment type="caution">
    <text evidence="4">The sequence shown here is derived from an EMBL/GenBank/DDBJ whole genome shotgun (WGS) entry which is preliminary data.</text>
</comment>
<feature type="compositionally biased region" description="Gly residues" evidence="1">
    <location>
        <begin position="899"/>
        <end position="913"/>
    </location>
</feature>
<evidence type="ECO:0000256" key="2">
    <source>
        <dbReference type="SAM" id="SignalP"/>
    </source>
</evidence>
<sequence length="947" mass="101097">MAFRMKTLFCAMGLALVLGGGGPAHAAALKADTVYHGGNIYTVTEDFHKPSALDKPHMAEVVATLGGKIVFVGSEAQARTQGFFDPNNVGKIVDLKGKSMLPGFVDGHSHFPNQGRIDLFQVNLNSPPIGAMNSIVEDYIPALAARAAQTEKGKVVDGVGYDDTLVKERRHPTKEDLDKASLDHPIVVLHTSEHLRAANSLALKNSGIDSKDINADGVYVRNGVEYPGVRTRKAADGSWELTGVFAESAAMGLLSAGDAPAVTNKGVKAVARTSQVYAAAGVTTADQGAGTFAMPAGFGPDGKITSYTGYNLGEVQGGLQQGVMDIRLILHPFGYMNIGNIFDLGEVSRMSLGWTGDGYKVKGADSPSVGDDITSLSLKNVQGGEAPKGLPADRIFLGAWKFVYDGSNQGYTGYFKTPGYWDPAWGGYEPGYNGLPSAVTYSREKLEEMVDFYHAMAEPIEIHTNGSQASEDFITAVEKAVAAHPDVKDTRHTSIHAQMMERQHIERLVGDYSKLDATRDMYNNLSGTAVDTGLRAALGNGQLMRDQNLINSYFINHAYFWGDRHLEIFMGPGRGKNMNPAGWSVAMDNLYTFHNDTTVTPISPLRSLQSAVERRSAPTSLGAGGTLVSGQGKDLDAVASYPEVKGGAEKPFWNYDQRINVLQALHGLTIVPAYQNRIEDRVGSIATGKFADFVILDQSPFNAAPGQLAAIRVASTIVGDKVVYGVLPDSESFVSQLNVAYMQPNGVTPSNFQYEVIDSATAEKKYASLPKGSNRFGTFSFTCEAPAGKSAVFQMNFLGNNATVSEFSLYKLSENRAATYTYGMPSNDELPVASGKWWIADIDAPTRALEPSDTLVMDHSYIAFFVIADDDPVFDADKSSGKIADPVALASTGPLPRNGRGGSPAGGGDGSGGGCTVGSTPAYDLLFLLLGLGMIAAIRIWRGRGNA</sequence>
<reference evidence="4 5" key="1">
    <citation type="submission" date="2019-09" db="EMBL/GenBank/DDBJ databases">
        <title>In-depth cultivation of the pig gut microbiome towards novel bacterial diversity and tailored functional studies.</title>
        <authorList>
            <person name="Wylensek D."/>
            <person name="Hitch T.C.A."/>
            <person name="Clavel T."/>
        </authorList>
    </citation>
    <scope>NUCLEOTIDE SEQUENCE [LARGE SCALE GENOMIC DNA]</scope>
    <source>
        <strain evidence="4 5">PG-178-WT-4</strain>
    </source>
</reference>
<accession>A0A6L5XQE5</accession>
<dbReference type="InterPro" id="IPR011059">
    <property type="entry name" value="Metal-dep_hydrolase_composite"/>
</dbReference>
<evidence type="ECO:0000313" key="5">
    <source>
        <dbReference type="Proteomes" id="UP000477488"/>
    </source>
</evidence>
<dbReference type="PANTHER" id="PTHR22642:SF2">
    <property type="entry name" value="PROTEIN LONG AFTER FAR-RED 3"/>
    <property type="match status" value="1"/>
</dbReference>
<keyword evidence="5" id="KW-1185">Reference proteome</keyword>